<comment type="caution">
    <text evidence="4">The sequence shown here is derived from an EMBL/GenBank/DDBJ whole genome shotgun (WGS) entry which is preliminary data.</text>
</comment>
<organism evidence="4 5">
    <name type="scientific">Falsiroseomonas algicola</name>
    <dbReference type="NCBI Taxonomy" id="2716930"/>
    <lineage>
        <taxon>Bacteria</taxon>
        <taxon>Pseudomonadati</taxon>
        <taxon>Pseudomonadota</taxon>
        <taxon>Alphaproteobacteria</taxon>
        <taxon>Acetobacterales</taxon>
        <taxon>Roseomonadaceae</taxon>
        <taxon>Falsiroseomonas</taxon>
    </lineage>
</organism>
<evidence type="ECO:0000256" key="1">
    <source>
        <dbReference type="ARBA" id="ARBA00000274"/>
    </source>
</evidence>
<dbReference type="Pfam" id="PF03641">
    <property type="entry name" value="Lysine_decarbox"/>
    <property type="match status" value="1"/>
</dbReference>
<sequence length="198" mass="21079">MSGSFKRVCVFCGSMPGVRPAYAEAARELGRVVAKRGLGLVYGGGAVGLMGIAADAALQAGAEVIGVIPHGLLKREVGHGGGVEMHVVDTMHERKAMMADLSDGFIVLPGGFGTLEEAVEALTWAQLGIQAKGVVFLDTEGFWQPFLKTLDFMQQEGFVRPGQRPLAMQAATVEEALDKLAAFRPPPEVLPWLRPHQA</sequence>
<dbReference type="PANTHER" id="PTHR31223:SF70">
    <property type="entry name" value="LOG FAMILY PROTEIN YJL055W"/>
    <property type="match status" value="1"/>
</dbReference>
<dbReference type="InterPro" id="IPR005269">
    <property type="entry name" value="LOG"/>
</dbReference>
<evidence type="ECO:0000313" key="5">
    <source>
        <dbReference type="Proteomes" id="UP000475385"/>
    </source>
</evidence>
<keyword evidence="5" id="KW-1185">Reference proteome</keyword>
<dbReference type="GO" id="GO:0009691">
    <property type="term" value="P:cytokinin biosynthetic process"/>
    <property type="evidence" value="ECO:0007669"/>
    <property type="project" value="UniProtKB-UniRule"/>
</dbReference>
<dbReference type="GO" id="GO:0008714">
    <property type="term" value="F:AMP nucleosidase activity"/>
    <property type="evidence" value="ECO:0007669"/>
    <property type="project" value="UniProtKB-EC"/>
</dbReference>
<keyword evidence="3" id="KW-0203">Cytokinin biosynthesis</keyword>
<keyword evidence="3" id="KW-0378">Hydrolase</keyword>
<evidence type="ECO:0000313" key="4">
    <source>
        <dbReference type="EMBL" id="NGM22996.1"/>
    </source>
</evidence>
<dbReference type="PANTHER" id="PTHR31223">
    <property type="entry name" value="LOG FAMILY PROTEIN YJL055W"/>
    <property type="match status" value="1"/>
</dbReference>
<evidence type="ECO:0000256" key="3">
    <source>
        <dbReference type="RuleBase" id="RU363015"/>
    </source>
</evidence>
<dbReference type="AlphaFoldDB" id="A0A6M1LRF9"/>
<dbReference type="InterPro" id="IPR031100">
    <property type="entry name" value="LOG_fam"/>
</dbReference>
<dbReference type="NCBIfam" id="TIGR00730">
    <property type="entry name" value="Rossman fold protein, TIGR00730 family"/>
    <property type="match status" value="1"/>
</dbReference>
<accession>A0A6M1LRF9</accession>
<dbReference type="EMBL" id="JAAIKB010000012">
    <property type="protein sequence ID" value="NGM22996.1"/>
    <property type="molecule type" value="Genomic_DNA"/>
</dbReference>
<gene>
    <name evidence="4" type="ORF">G3576_23495</name>
</gene>
<dbReference type="Proteomes" id="UP000475385">
    <property type="component" value="Unassembled WGS sequence"/>
</dbReference>
<dbReference type="RefSeq" id="WP_164696913.1">
    <property type="nucleotide sequence ID" value="NZ_JAAIKB010000012.1"/>
</dbReference>
<protein>
    <recommendedName>
        <fullName evidence="3">Cytokinin riboside 5'-monophosphate phosphoribohydrolase</fullName>
        <ecNumber evidence="3">3.2.2.n1</ecNumber>
    </recommendedName>
</protein>
<evidence type="ECO:0000256" key="2">
    <source>
        <dbReference type="ARBA" id="ARBA00006763"/>
    </source>
</evidence>
<dbReference type="GO" id="GO:0005829">
    <property type="term" value="C:cytosol"/>
    <property type="evidence" value="ECO:0007669"/>
    <property type="project" value="TreeGrafter"/>
</dbReference>
<comment type="catalytic activity">
    <reaction evidence="1">
        <text>AMP + H2O = D-ribose 5-phosphate + adenine</text>
        <dbReference type="Rhea" id="RHEA:20129"/>
        <dbReference type="ChEBI" id="CHEBI:15377"/>
        <dbReference type="ChEBI" id="CHEBI:16708"/>
        <dbReference type="ChEBI" id="CHEBI:78346"/>
        <dbReference type="ChEBI" id="CHEBI:456215"/>
        <dbReference type="EC" id="3.2.2.4"/>
    </reaction>
</comment>
<dbReference type="SUPFAM" id="SSF102405">
    <property type="entry name" value="MCP/YpsA-like"/>
    <property type="match status" value="1"/>
</dbReference>
<dbReference type="Gene3D" id="3.40.50.450">
    <property type="match status" value="1"/>
</dbReference>
<reference evidence="4 5" key="1">
    <citation type="submission" date="2020-03" db="EMBL/GenBank/DDBJ databases">
        <title>Roseomonas stagni sp. nov., isolated from pond water in Japan.</title>
        <authorList>
            <person name="Furuhata K."/>
            <person name="Miyamoto H."/>
            <person name="Goto K."/>
        </authorList>
    </citation>
    <scope>NUCLEOTIDE SEQUENCE [LARGE SCALE GENOMIC DNA]</scope>
    <source>
        <strain evidence="4 5">PeD5</strain>
    </source>
</reference>
<dbReference type="EC" id="3.2.2.n1" evidence="3"/>
<proteinExistence type="inferred from homology"/>
<name>A0A6M1LRF9_9PROT</name>
<comment type="similarity">
    <text evidence="2 3">Belongs to the LOG family.</text>
</comment>